<dbReference type="InterPro" id="IPR036770">
    <property type="entry name" value="Ankyrin_rpt-contain_sf"/>
</dbReference>
<dbReference type="SUPFAM" id="SSF56281">
    <property type="entry name" value="Metallo-hydrolase/oxidoreductase"/>
    <property type="match status" value="1"/>
</dbReference>
<dbReference type="STRING" id="2880.D8LB62"/>
<keyword evidence="1" id="KW-0040">ANK repeat</keyword>
<dbReference type="PANTHER" id="PTHR46504:SF2">
    <property type="entry name" value="TRNASE Z TRZ1"/>
    <property type="match status" value="1"/>
</dbReference>
<dbReference type="InterPro" id="IPR002110">
    <property type="entry name" value="Ankyrin_rpt"/>
</dbReference>
<evidence type="ECO:0000256" key="1">
    <source>
        <dbReference type="PROSITE-ProRule" id="PRU00023"/>
    </source>
</evidence>
<reference evidence="3 4" key="1">
    <citation type="journal article" date="2010" name="Nature">
        <title>The Ectocarpus genome and the independent evolution of multicellularity in brown algae.</title>
        <authorList>
            <person name="Cock J.M."/>
            <person name="Sterck L."/>
            <person name="Rouze P."/>
            <person name="Scornet D."/>
            <person name="Allen A.E."/>
            <person name="Amoutzias G."/>
            <person name="Anthouard V."/>
            <person name="Artiguenave F."/>
            <person name="Aury J.M."/>
            <person name="Badger J.H."/>
            <person name="Beszteri B."/>
            <person name="Billiau K."/>
            <person name="Bonnet E."/>
            <person name="Bothwell J.H."/>
            <person name="Bowler C."/>
            <person name="Boyen C."/>
            <person name="Brownlee C."/>
            <person name="Carrano C.J."/>
            <person name="Charrier B."/>
            <person name="Cho G.Y."/>
            <person name="Coelho S.M."/>
            <person name="Collen J."/>
            <person name="Corre E."/>
            <person name="Da Silva C."/>
            <person name="Delage L."/>
            <person name="Delaroque N."/>
            <person name="Dittami S.M."/>
            <person name="Doulbeau S."/>
            <person name="Elias M."/>
            <person name="Farnham G."/>
            <person name="Gachon C.M."/>
            <person name="Gschloessl B."/>
            <person name="Heesch S."/>
            <person name="Jabbari K."/>
            <person name="Jubin C."/>
            <person name="Kawai H."/>
            <person name="Kimura K."/>
            <person name="Kloareg B."/>
            <person name="Kupper F.C."/>
            <person name="Lang D."/>
            <person name="Le Bail A."/>
            <person name="Leblanc C."/>
            <person name="Lerouge P."/>
            <person name="Lohr M."/>
            <person name="Lopez P.J."/>
            <person name="Martens C."/>
            <person name="Maumus F."/>
            <person name="Michel G."/>
            <person name="Miranda-Saavedra D."/>
            <person name="Morales J."/>
            <person name="Moreau H."/>
            <person name="Motomura T."/>
            <person name="Nagasato C."/>
            <person name="Napoli C.A."/>
            <person name="Nelson D.R."/>
            <person name="Nyvall-Collen P."/>
            <person name="Peters A.F."/>
            <person name="Pommier C."/>
            <person name="Potin P."/>
            <person name="Poulain J."/>
            <person name="Quesneville H."/>
            <person name="Read B."/>
            <person name="Rensing S.A."/>
            <person name="Ritter A."/>
            <person name="Rousvoal S."/>
            <person name="Samanta M."/>
            <person name="Samson G."/>
            <person name="Schroeder D.C."/>
            <person name="Segurens B."/>
            <person name="Strittmatter M."/>
            <person name="Tonon T."/>
            <person name="Tregear J.W."/>
            <person name="Valentin K."/>
            <person name="von Dassow P."/>
            <person name="Yamagishi T."/>
            <person name="Van de Peer Y."/>
            <person name="Wincker P."/>
        </authorList>
    </citation>
    <scope>NUCLEOTIDE SEQUENCE [LARGE SCALE GENOMIC DNA]</scope>
    <source>
        <strain evidence="4">Ec32 / CCAP1310/4</strain>
    </source>
</reference>
<feature type="repeat" description="ANK" evidence="1">
    <location>
        <begin position="70"/>
        <end position="92"/>
    </location>
</feature>
<feature type="region of interest" description="Disordered" evidence="2">
    <location>
        <begin position="161"/>
        <end position="268"/>
    </location>
</feature>
<dbReference type="SUPFAM" id="SSF48403">
    <property type="entry name" value="Ankyrin repeat"/>
    <property type="match status" value="1"/>
</dbReference>
<feature type="repeat" description="ANK" evidence="1">
    <location>
        <begin position="104"/>
        <end position="124"/>
    </location>
</feature>
<dbReference type="SMART" id="SM00248">
    <property type="entry name" value="ANK"/>
    <property type="match status" value="3"/>
</dbReference>
<keyword evidence="4" id="KW-1185">Reference proteome</keyword>
<feature type="compositionally biased region" description="Low complexity" evidence="2">
    <location>
        <begin position="235"/>
        <end position="255"/>
    </location>
</feature>
<dbReference type="PROSITE" id="PS50088">
    <property type="entry name" value="ANK_REPEAT"/>
    <property type="match status" value="3"/>
</dbReference>
<name>D8LB62_ECTSI</name>
<dbReference type="InParanoid" id="D8LB62"/>
<evidence type="ECO:0000256" key="2">
    <source>
        <dbReference type="SAM" id="MobiDB-lite"/>
    </source>
</evidence>
<protein>
    <submittedName>
        <fullName evidence="3">Metallo-beta-lactamase superfamily protein</fullName>
    </submittedName>
</protein>
<dbReference type="eggNOG" id="KOG0504">
    <property type="taxonomic scope" value="Eukaryota"/>
</dbReference>
<dbReference type="InterPro" id="IPR036866">
    <property type="entry name" value="RibonucZ/Hydroxyglut_hydro"/>
</dbReference>
<dbReference type="Pfam" id="PF12796">
    <property type="entry name" value="Ank_2"/>
    <property type="match status" value="1"/>
</dbReference>
<dbReference type="AlphaFoldDB" id="D8LB62"/>
<proteinExistence type="predicted"/>
<sequence length="604" mass="62664">MAGLATAILRGLTTPEHLDDLLSRGADVADLSFVDPLGRSLVHLAADSGDVPALRWVISRGADPRKTTPSGDTALHLAAAEGHRQTVAFLLEEASVGIPGVNATGQTALDLAAQAGHDEVVRLLARHLPAAAPPPPPPPASAREAVVVPQGAGQGVLPGVAAAAAADDDDSSSRKTSTLPAITSPSAAAAASIRAQAQPVRAEDRRPLDTAVGMATGANIKSSSSSSSRGGGNHKGSATAASKKSASASKPSPKGTKGGKGGGGGRSAFDERAMTGGGFFVAGAWSKAGVCSCFNVRHRHLLGKHGVVFDMGVCPSEVLHVAHVFVSHGHLDHCGAIVSHARLRALSQGPPAKYYMGAELASGMEKVRKAFEEVEGASIAMDIVAVGPEDRVDLGQGCFVRPFLVKHRVDALGFALMRLKTDGLKHEYRQLDGREIGALRKRGVDVQSSHETVEVVYTGDTVMDGLVSQPLVWEARMLIMEVTYLDGDGSAAAKNFHVHDVLDNMDRLRRVEQLVVAHVSERHGSHRNVLRLLSAALPPSFVNKVSVALGEFGASQHLSFLEDYVAGGEVSSPKRLSRGGSGGGEAEEQAGGVGGLAKEEAKGR</sequence>
<evidence type="ECO:0000313" key="4">
    <source>
        <dbReference type="Proteomes" id="UP000002630"/>
    </source>
</evidence>
<feature type="compositionally biased region" description="Gly residues" evidence="2">
    <location>
        <begin position="256"/>
        <end position="266"/>
    </location>
</feature>
<dbReference type="PROSITE" id="PS50297">
    <property type="entry name" value="ANK_REP_REGION"/>
    <property type="match status" value="3"/>
</dbReference>
<dbReference type="EMBL" id="FN649726">
    <property type="protein sequence ID" value="CBN76571.1"/>
    <property type="molecule type" value="Genomic_DNA"/>
</dbReference>
<evidence type="ECO:0000313" key="3">
    <source>
        <dbReference type="EMBL" id="CBN76571.1"/>
    </source>
</evidence>
<accession>D8LB62</accession>
<dbReference type="EMBL" id="FN647682">
    <property type="protein sequence ID" value="CBN76571.1"/>
    <property type="molecule type" value="Genomic_DNA"/>
</dbReference>
<dbReference type="PANTHER" id="PTHR46504">
    <property type="entry name" value="TRNASE Z TRZ1"/>
    <property type="match status" value="1"/>
</dbReference>
<dbReference type="Gene3D" id="1.25.40.20">
    <property type="entry name" value="Ankyrin repeat-containing domain"/>
    <property type="match status" value="1"/>
</dbReference>
<feature type="region of interest" description="Disordered" evidence="2">
    <location>
        <begin position="569"/>
        <end position="604"/>
    </location>
</feature>
<feature type="repeat" description="ANK" evidence="1">
    <location>
        <begin position="37"/>
        <end position="69"/>
    </location>
</feature>
<dbReference type="Proteomes" id="UP000002630">
    <property type="component" value="Linkage Group LG01"/>
</dbReference>
<dbReference type="OrthoDB" id="527344at2759"/>
<feature type="compositionally biased region" description="Low complexity" evidence="2">
    <location>
        <begin position="176"/>
        <end position="199"/>
    </location>
</feature>
<dbReference type="Gene3D" id="3.60.15.10">
    <property type="entry name" value="Ribonuclease Z/Hydroxyacylglutathione hydrolase-like"/>
    <property type="match status" value="1"/>
</dbReference>
<organism evidence="3 4">
    <name type="scientific">Ectocarpus siliculosus</name>
    <name type="common">Brown alga</name>
    <name type="synonym">Conferva siliculosa</name>
    <dbReference type="NCBI Taxonomy" id="2880"/>
    <lineage>
        <taxon>Eukaryota</taxon>
        <taxon>Sar</taxon>
        <taxon>Stramenopiles</taxon>
        <taxon>Ochrophyta</taxon>
        <taxon>PX clade</taxon>
        <taxon>Phaeophyceae</taxon>
        <taxon>Ectocarpales</taxon>
        <taxon>Ectocarpaceae</taxon>
        <taxon>Ectocarpus</taxon>
    </lineage>
</organism>
<gene>
    <name evidence="3" type="ORF">Esi_0000_0262</name>
</gene>